<evidence type="ECO:0000313" key="3">
    <source>
        <dbReference type="Proteomes" id="UP001500902"/>
    </source>
</evidence>
<keyword evidence="3" id="KW-1185">Reference proteome</keyword>
<comment type="caution">
    <text evidence="2">The sequence shown here is derived from an EMBL/GenBank/DDBJ whole genome shotgun (WGS) entry which is preliminary data.</text>
</comment>
<organism evidence="2 3">
    <name type="scientific">Nonomuraea antimicrobica</name>
    <dbReference type="NCBI Taxonomy" id="561173"/>
    <lineage>
        <taxon>Bacteria</taxon>
        <taxon>Bacillati</taxon>
        <taxon>Actinomycetota</taxon>
        <taxon>Actinomycetes</taxon>
        <taxon>Streptosporangiales</taxon>
        <taxon>Streptosporangiaceae</taxon>
        <taxon>Nonomuraea</taxon>
    </lineage>
</organism>
<protein>
    <submittedName>
        <fullName evidence="2">Uncharacterized protein</fullName>
    </submittedName>
</protein>
<evidence type="ECO:0000313" key="2">
    <source>
        <dbReference type="EMBL" id="GAA3664792.1"/>
    </source>
</evidence>
<proteinExistence type="predicted"/>
<feature type="region of interest" description="Disordered" evidence="1">
    <location>
        <begin position="1"/>
        <end position="20"/>
    </location>
</feature>
<dbReference type="EMBL" id="BAAAZP010000058">
    <property type="protein sequence ID" value="GAA3664792.1"/>
    <property type="molecule type" value="Genomic_DNA"/>
</dbReference>
<reference evidence="3" key="1">
    <citation type="journal article" date="2019" name="Int. J. Syst. Evol. Microbiol.">
        <title>The Global Catalogue of Microorganisms (GCM) 10K type strain sequencing project: providing services to taxonomists for standard genome sequencing and annotation.</title>
        <authorList>
            <consortium name="The Broad Institute Genomics Platform"/>
            <consortium name="The Broad Institute Genome Sequencing Center for Infectious Disease"/>
            <person name="Wu L."/>
            <person name="Ma J."/>
        </authorList>
    </citation>
    <scope>NUCLEOTIDE SEQUENCE [LARGE SCALE GENOMIC DNA]</scope>
    <source>
        <strain evidence="3">JCM 16904</strain>
    </source>
</reference>
<evidence type="ECO:0000256" key="1">
    <source>
        <dbReference type="SAM" id="MobiDB-lite"/>
    </source>
</evidence>
<gene>
    <name evidence="2" type="ORF">GCM10022224_031220</name>
</gene>
<dbReference type="Proteomes" id="UP001500902">
    <property type="component" value="Unassembled WGS sequence"/>
</dbReference>
<sequence>MLTARLMFGEPKPDGSPCEQVTDTEVHETKSHVRIGIQTVNTCAPLIAWRATIRRDIGYPFDVRLSLRNPLAGRAVLDWESGQRLEIGPLTGRS</sequence>
<accession>A0ABP7BLY3</accession>
<name>A0ABP7BLY3_9ACTN</name>